<gene>
    <name evidence="1" type="ORF">ENN52_06220</name>
</gene>
<dbReference type="GO" id="GO:0030234">
    <property type="term" value="F:enzyme regulator activity"/>
    <property type="evidence" value="ECO:0007669"/>
    <property type="project" value="InterPro"/>
</dbReference>
<dbReference type="GO" id="GO:0005829">
    <property type="term" value="C:cytosol"/>
    <property type="evidence" value="ECO:0007669"/>
    <property type="project" value="TreeGrafter"/>
</dbReference>
<dbReference type="InterPro" id="IPR015867">
    <property type="entry name" value="N-reg_PII/ATP_PRibTrfase_C"/>
</dbReference>
<accession>A0A831LWJ4</accession>
<organism evidence="1">
    <name type="scientific">Methanofollis liminatans</name>
    <dbReference type="NCBI Taxonomy" id="2201"/>
    <lineage>
        <taxon>Archaea</taxon>
        <taxon>Methanobacteriati</taxon>
        <taxon>Methanobacteriota</taxon>
        <taxon>Stenosarchaea group</taxon>
        <taxon>Methanomicrobia</taxon>
        <taxon>Methanomicrobiales</taxon>
        <taxon>Methanomicrobiaceae</taxon>
        <taxon>Methanofollis</taxon>
    </lineage>
</organism>
<dbReference type="InterPro" id="IPR011322">
    <property type="entry name" value="N-reg_PII-like_a/b"/>
</dbReference>
<dbReference type="SMART" id="SM00938">
    <property type="entry name" value="P-II"/>
    <property type="match status" value="1"/>
</dbReference>
<dbReference type="AlphaFoldDB" id="A0A831LWJ4"/>
<dbReference type="PANTHER" id="PTHR30115">
    <property type="entry name" value="NITROGEN REGULATORY PROTEIN P-II"/>
    <property type="match status" value="1"/>
</dbReference>
<dbReference type="Proteomes" id="UP000885648">
    <property type="component" value="Unassembled WGS sequence"/>
</dbReference>
<dbReference type="GO" id="GO:0005524">
    <property type="term" value="F:ATP binding"/>
    <property type="evidence" value="ECO:0007669"/>
    <property type="project" value="TreeGrafter"/>
</dbReference>
<reference evidence="1" key="1">
    <citation type="journal article" date="2020" name="mSystems">
        <title>Genome- and Community-Level Interaction Insights into Carbon Utilization and Element Cycling Functions of Hydrothermarchaeota in Hydrothermal Sediment.</title>
        <authorList>
            <person name="Zhou Z."/>
            <person name="Liu Y."/>
            <person name="Xu W."/>
            <person name="Pan J."/>
            <person name="Luo Z.H."/>
            <person name="Li M."/>
        </authorList>
    </citation>
    <scope>NUCLEOTIDE SEQUENCE</scope>
    <source>
        <strain evidence="1">SpSt-1183</strain>
    </source>
</reference>
<dbReference type="PANTHER" id="PTHR30115:SF11">
    <property type="entry name" value="NITROGEN REGULATORY PROTEIN P-II HOMOLOG"/>
    <property type="match status" value="1"/>
</dbReference>
<dbReference type="PROSITE" id="PS51343">
    <property type="entry name" value="PII_GLNB_DOM"/>
    <property type="match status" value="1"/>
</dbReference>
<name>A0A831LWJ4_9EURY</name>
<dbReference type="Pfam" id="PF00543">
    <property type="entry name" value="P-II"/>
    <property type="match status" value="1"/>
</dbReference>
<dbReference type="EMBL" id="DSBY01000254">
    <property type="protein sequence ID" value="HDS63704.1"/>
    <property type="molecule type" value="Genomic_DNA"/>
</dbReference>
<dbReference type="GO" id="GO:0006808">
    <property type="term" value="P:regulation of nitrogen utilization"/>
    <property type="evidence" value="ECO:0007669"/>
    <property type="project" value="InterPro"/>
</dbReference>
<evidence type="ECO:0000313" key="1">
    <source>
        <dbReference type="EMBL" id="HDS63704.1"/>
    </source>
</evidence>
<sequence length="124" mass="13471">MSKSSLVTAGVAGFTAVKVSGRGRIVTDPARLDKCREIIRGMGTEFNELVDTEQVVTSFIDGSRFLPRRLFTVLAHDEDVPRIIEAITNANRSEHGIGDGIIFVMPALDAVRIRTGESGEAAIW</sequence>
<protein>
    <submittedName>
        <fullName evidence="1">P-II family nitrogen regulator</fullName>
    </submittedName>
</protein>
<comment type="caution">
    <text evidence="1">The sequence shown here is derived from an EMBL/GenBank/DDBJ whole genome shotgun (WGS) entry which is preliminary data.</text>
</comment>
<proteinExistence type="predicted"/>
<dbReference type="InterPro" id="IPR002187">
    <property type="entry name" value="N-reg_PII"/>
</dbReference>
<dbReference type="Gene3D" id="3.30.70.120">
    <property type="match status" value="1"/>
</dbReference>
<dbReference type="SUPFAM" id="SSF54913">
    <property type="entry name" value="GlnB-like"/>
    <property type="match status" value="1"/>
</dbReference>